<evidence type="ECO:0000256" key="1">
    <source>
        <dbReference type="ARBA" id="ARBA00007992"/>
    </source>
</evidence>
<evidence type="ECO:0000256" key="2">
    <source>
        <dbReference type="ARBA" id="ARBA00022630"/>
    </source>
</evidence>
<feature type="signal peptide" evidence="6">
    <location>
        <begin position="1"/>
        <end position="18"/>
    </location>
</feature>
<accession>A0A2G7GBJ6</accession>
<dbReference type="STRING" id="656916.A0A2G7GBJ6"/>
<organism evidence="8 9">
    <name type="scientific">Aspergillus arachidicola</name>
    <dbReference type="NCBI Taxonomy" id="656916"/>
    <lineage>
        <taxon>Eukaryota</taxon>
        <taxon>Fungi</taxon>
        <taxon>Dikarya</taxon>
        <taxon>Ascomycota</taxon>
        <taxon>Pezizomycotina</taxon>
        <taxon>Eurotiomycetes</taxon>
        <taxon>Eurotiomycetidae</taxon>
        <taxon>Eurotiales</taxon>
        <taxon>Aspergillaceae</taxon>
        <taxon>Aspergillus</taxon>
        <taxon>Aspergillus subgen. Circumdati</taxon>
    </lineage>
</organism>
<dbReference type="Pfam" id="PF01494">
    <property type="entry name" value="FAD_binding_3"/>
    <property type="match status" value="1"/>
</dbReference>
<dbReference type="PANTHER" id="PTHR47356">
    <property type="entry name" value="FAD-DEPENDENT MONOOXYGENASE ASQG-RELATED"/>
    <property type="match status" value="1"/>
</dbReference>
<dbReference type="InterPro" id="IPR002938">
    <property type="entry name" value="FAD-bd"/>
</dbReference>
<comment type="caution">
    <text evidence="8">The sequence shown here is derived from an EMBL/GenBank/DDBJ whole genome shotgun (WGS) entry which is preliminary data.</text>
</comment>
<dbReference type="Proteomes" id="UP000231358">
    <property type="component" value="Unassembled WGS sequence"/>
</dbReference>
<keyword evidence="5" id="KW-0812">Transmembrane</keyword>
<dbReference type="InterPro" id="IPR050562">
    <property type="entry name" value="FAD_mOase_fung"/>
</dbReference>
<evidence type="ECO:0000256" key="4">
    <source>
        <dbReference type="ARBA" id="ARBA00023002"/>
    </source>
</evidence>
<evidence type="ECO:0000313" key="8">
    <source>
        <dbReference type="EMBL" id="PIG90214.1"/>
    </source>
</evidence>
<keyword evidence="8" id="KW-0503">Monooxygenase</keyword>
<dbReference type="PRINTS" id="PR00420">
    <property type="entry name" value="RNGMNOXGNASE"/>
</dbReference>
<keyword evidence="3" id="KW-0274">FAD</keyword>
<evidence type="ECO:0000256" key="3">
    <source>
        <dbReference type="ARBA" id="ARBA00022827"/>
    </source>
</evidence>
<keyword evidence="5" id="KW-0472">Membrane</keyword>
<comment type="similarity">
    <text evidence="1">Belongs to the paxM FAD-dependent monooxygenase family.</text>
</comment>
<keyword evidence="4" id="KW-0560">Oxidoreductase</keyword>
<keyword evidence="9" id="KW-1185">Reference proteome</keyword>
<evidence type="ECO:0000259" key="7">
    <source>
        <dbReference type="Pfam" id="PF01494"/>
    </source>
</evidence>
<dbReference type="PANTHER" id="PTHR47356:SF2">
    <property type="entry name" value="FAD-BINDING DOMAIN-CONTAINING PROTEIN-RELATED"/>
    <property type="match status" value="1"/>
</dbReference>
<feature type="chain" id="PRO_5013781940" evidence="6">
    <location>
        <begin position="19"/>
        <end position="787"/>
    </location>
</feature>
<proteinExistence type="inferred from homology"/>
<dbReference type="GO" id="GO:0004497">
    <property type="term" value="F:monooxygenase activity"/>
    <property type="evidence" value="ECO:0007669"/>
    <property type="project" value="UniProtKB-KW"/>
</dbReference>
<keyword evidence="6" id="KW-0732">Signal</keyword>
<feature type="transmembrane region" description="Helical" evidence="5">
    <location>
        <begin position="567"/>
        <end position="589"/>
    </location>
</feature>
<dbReference type="InterPro" id="IPR012334">
    <property type="entry name" value="Pectin_lyas_fold"/>
</dbReference>
<gene>
    <name evidence="8" type="ORF">AARAC_003648</name>
</gene>
<name>A0A2G7GBJ6_9EURO</name>
<dbReference type="Gene3D" id="2.160.20.10">
    <property type="entry name" value="Single-stranded right-handed beta-helix, Pectin lyase-like"/>
    <property type="match status" value="1"/>
</dbReference>
<feature type="transmembrane region" description="Helical" evidence="5">
    <location>
        <begin position="601"/>
        <end position="620"/>
    </location>
</feature>
<keyword evidence="2" id="KW-0285">Flavoprotein</keyword>
<evidence type="ECO:0000313" key="9">
    <source>
        <dbReference type="Proteomes" id="UP000231358"/>
    </source>
</evidence>
<dbReference type="GO" id="GO:0071949">
    <property type="term" value="F:FAD binding"/>
    <property type="evidence" value="ECO:0007669"/>
    <property type="project" value="InterPro"/>
</dbReference>
<evidence type="ECO:0000256" key="5">
    <source>
        <dbReference type="SAM" id="Phobius"/>
    </source>
</evidence>
<feature type="transmembrane region" description="Helical" evidence="5">
    <location>
        <begin position="674"/>
        <end position="693"/>
    </location>
</feature>
<evidence type="ECO:0000256" key="6">
    <source>
        <dbReference type="SAM" id="SignalP"/>
    </source>
</evidence>
<keyword evidence="5" id="KW-1133">Transmembrane helix</keyword>
<protein>
    <submittedName>
        <fullName evidence="8">Monooxygenase</fullName>
    </submittedName>
</protein>
<feature type="transmembrane region" description="Helical" evidence="5">
    <location>
        <begin position="737"/>
        <end position="764"/>
    </location>
</feature>
<dbReference type="AlphaFoldDB" id="A0A2G7GBJ6"/>
<dbReference type="InterPro" id="IPR036188">
    <property type="entry name" value="FAD/NAD-bd_sf"/>
</dbReference>
<feature type="domain" description="FAD-binding" evidence="7">
    <location>
        <begin position="84"/>
        <end position="393"/>
    </location>
</feature>
<dbReference type="SUPFAM" id="SSF51905">
    <property type="entry name" value="FAD/NAD(P)-binding domain"/>
    <property type="match status" value="1"/>
</dbReference>
<sequence>MKVPFFQLLCLNAAFASAQVVLGAAEGFAAGVTGGGDLSPSYPETNEELVTLLESDEPRKRESIKNTTTSPKKQKIEDFAAKSIDFVVLEAREEIAPNVGASIGFTGNAHRILDQLGVWDELAELATPIMHNYAWNDAGHLLGYTEAFKLSQVRHGYPVIFLTRQQALHVLWNRLPDKSRVLTGKKVVEMQQSSTEATVQCLDGSTYTGDIVVGADGVHSIIYKEMCRQMDTVQLEGSLSSEDKGMLMQYRGVFGISKSVTGIREGEMHNVFVKGASILVIGCKDHVFWIVGVKMERTYYASEALRFDQSQLEDSLAFLMNKYVCAGVQFKEVYQRTIRCNQLPLEEGMFERWNCGRVACIGDSVHKMTPNLGQGGCCAIEDAATLANTILEIVESPEKQQVPNIETRLDSWATASKPRMKLICMLSESVIRMQSLDNVVYEITGPIFSKYYMDAFADLISDMGVGGECISFLPLPERQHTGTMPFGKRHYIGAPIIPSGRLFWTIPLLICFFLSIITSPAKAPASSSWDVYSVIADLGIFQAIWTMESARFCNAITFMSLSLPISLLAHSSVGLWRTVPAYFTVYYLFSASKRLIPDSRCIRLSYVKSMIPTLILGFYVPSLRAWTLQWSSLQSLLIPVIFSFLHRFLASFIQDTTVEDRIQHPTADLPWTRASYALTILISGGISVCRHFEAPGHLHSRSLGAVLNAQTIGIGSAVVWIILELKDVSKEKKPHIPWLYIALALPLCCMLLGPAATFALGWGLREEILARDDRQKTSTHSVALKHM</sequence>
<dbReference type="Gene3D" id="3.50.50.60">
    <property type="entry name" value="FAD/NAD(P)-binding domain"/>
    <property type="match status" value="1"/>
</dbReference>
<reference evidence="8 9" key="1">
    <citation type="submission" date="2017-05" db="EMBL/GenBank/DDBJ databases">
        <title>Genome sequence for an aflatoxigenic pathogen of Argentinian peanut, Aspergillus arachidicola.</title>
        <authorList>
            <person name="Moore G."/>
            <person name="Beltz S.B."/>
            <person name="Mack B.M."/>
        </authorList>
    </citation>
    <scope>NUCLEOTIDE SEQUENCE [LARGE SCALE GENOMIC DNA]</scope>
    <source>
        <strain evidence="8 9">CBS 117610</strain>
    </source>
</reference>
<dbReference type="EMBL" id="NEXV01000018">
    <property type="protein sequence ID" value="PIG90214.1"/>
    <property type="molecule type" value="Genomic_DNA"/>
</dbReference>
<feature type="transmembrane region" description="Helical" evidence="5">
    <location>
        <begin position="632"/>
        <end position="653"/>
    </location>
</feature>
<feature type="transmembrane region" description="Helical" evidence="5">
    <location>
        <begin position="705"/>
        <end position="725"/>
    </location>
</feature>